<evidence type="ECO:0000313" key="1">
    <source>
        <dbReference type="EMBL" id="BCI68105.1"/>
    </source>
</evidence>
<reference evidence="1 2" key="1">
    <citation type="submission" date="2020-07" db="EMBL/GenBank/DDBJ databases">
        <title>Complete Genome Sequence of an acetic acid bacterium, Acetobacter aceti JCM20276.</title>
        <authorList>
            <person name="Hirose Y."/>
            <person name="Mihara H."/>
        </authorList>
    </citation>
    <scope>NUCLEOTIDE SEQUENCE [LARGE SCALE GENOMIC DNA]</scope>
    <source>
        <strain evidence="1 2">JCM20276</strain>
    </source>
</reference>
<protein>
    <submittedName>
        <fullName evidence="1">Uncharacterized protein</fullName>
    </submittedName>
</protein>
<sequence length="68" mass="7458">MTDCAGKKRYTRLGAKLDARIMRRKNMQVMAYACRECGRWHVGGIGLGYATKRPAPRVVCLGVGSVTA</sequence>
<evidence type="ECO:0000313" key="2">
    <source>
        <dbReference type="Proteomes" id="UP000515220"/>
    </source>
</evidence>
<name>A0A6S6PN57_ACEAC</name>
<dbReference type="RefSeq" id="WP_185229872.1">
    <property type="nucleotide sequence ID" value="NZ_AP023326.1"/>
</dbReference>
<gene>
    <name evidence="1" type="ORF">AAJCM20276_27290</name>
</gene>
<dbReference type="EMBL" id="AP023326">
    <property type="protein sequence ID" value="BCI68105.1"/>
    <property type="molecule type" value="Genomic_DNA"/>
</dbReference>
<organism evidence="1 2">
    <name type="scientific">Acetobacter aceti</name>
    <dbReference type="NCBI Taxonomy" id="435"/>
    <lineage>
        <taxon>Bacteria</taxon>
        <taxon>Pseudomonadati</taxon>
        <taxon>Pseudomonadota</taxon>
        <taxon>Alphaproteobacteria</taxon>
        <taxon>Acetobacterales</taxon>
        <taxon>Acetobacteraceae</taxon>
        <taxon>Acetobacter</taxon>
        <taxon>Acetobacter subgen. Acetobacter</taxon>
    </lineage>
</organism>
<accession>A0A6S6PN57</accession>
<dbReference type="AlphaFoldDB" id="A0A6S6PN57"/>
<proteinExistence type="predicted"/>
<dbReference type="Proteomes" id="UP000515220">
    <property type="component" value="Chromosome"/>
</dbReference>